<gene>
    <name evidence="2" type="ORF">XNOV1_A004570</name>
</gene>
<reference evidence="2" key="1">
    <citation type="submission" date="2023-08" db="EMBL/GenBank/DDBJ databases">
        <authorList>
            <person name="Alioto T."/>
            <person name="Alioto T."/>
            <person name="Gomez Garrido J."/>
        </authorList>
    </citation>
    <scope>NUCLEOTIDE SEQUENCE</scope>
</reference>
<protein>
    <submittedName>
        <fullName evidence="2">Uncharacterized protein</fullName>
    </submittedName>
</protein>
<evidence type="ECO:0000313" key="3">
    <source>
        <dbReference type="Proteomes" id="UP001178508"/>
    </source>
</evidence>
<feature type="compositionally biased region" description="Basic and acidic residues" evidence="1">
    <location>
        <begin position="58"/>
        <end position="76"/>
    </location>
</feature>
<feature type="region of interest" description="Disordered" evidence="1">
    <location>
        <begin position="43"/>
        <end position="76"/>
    </location>
</feature>
<accession>A0AAV1G6U0</accession>
<name>A0AAV1G6U0_XYRNO</name>
<dbReference type="AlphaFoldDB" id="A0AAV1G6U0"/>
<evidence type="ECO:0000256" key="1">
    <source>
        <dbReference type="SAM" id="MobiDB-lite"/>
    </source>
</evidence>
<keyword evidence="3" id="KW-1185">Reference proteome</keyword>
<dbReference type="EMBL" id="OY660875">
    <property type="protein sequence ID" value="CAJ1069741.1"/>
    <property type="molecule type" value="Genomic_DNA"/>
</dbReference>
<organism evidence="2 3">
    <name type="scientific">Xyrichtys novacula</name>
    <name type="common">Pearly razorfish</name>
    <name type="synonym">Hemipteronotus novacula</name>
    <dbReference type="NCBI Taxonomy" id="13765"/>
    <lineage>
        <taxon>Eukaryota</taxon>
        <taxon>Metazoa</taxon>
        <taxon>Chordata</taxon>
        <taxon>Craniata</taxon>
        <taxon>Vertebrata</taxon>
        <taxon>Euteleostomi</taxon>
        <taxon>Actinopterygii</taxon>
        <taxon>Neopterygii</taxon>
        <taxon>Teleostei</taxon>
        <taxon>Neoteleostei</taxon>
        <taxon>Acanthomorphata</taxon>
        <taxon>Eupercaria</taxon>
        <taxon>Labriformes</taxon>
        <taxon>Labridae</taxon>
        <taxon>Xyrichtys</taxon>
    </lineage>
</organism>
<evidence type="ECO:0000313" key="2">
    <source>
        <dbReference type="EMBL" id="CAJ1069741.1"/>
    </source>
</evidence>
<sequence>MPVRHRLSPVVLGRFHLPSVFHTYERFKNGTQKLHQQRVYGEAINLPSSPGPPAGAERTVREERLSPSTAERRLTA</sequence>
<proteinExistence type="predicted"/>
<dbReference type="Proteomes" id="UP001178508">
    <property type="component" value="Chromosome 12"/>
</dbReference>